<evidence type="ECO:0008006" key="4">
    <source>
        <dbReference type="Google" id="ProtNLM"/>
    </source>
</evidence>
<dbReference type="Proteomes" id="UP000182149">
    <property type="component" value="Unassembled WGS sequence"/>
</dbReference>
<dbReference type="AlphaFoldDB" id="A0A1L8QSE1"/>
<keyword evidence="3" id="KW-1185">Reference proteome</keyword>
<gene>
    <name evidence="2" type="ORF">RU93_GL002176</name>
</gene>
<name>A0A1L8QSE1_9ENTE</name>
<comment type="similarity">
    <text evidence="1">Belongs to the LOR family.</text>
</comment>
<dbReference type="RefSeq" id="WP_071874875.1">
    <property type="nucleotide sequence ID" value="NZ_JBHSHF010000017.1"/>
</dbReference>
<dbReference type="EMBL" id="JXKD01000008">
    <property type="protein sequence ID" value="OJG10397.1"/>
    <property type="molecule type" value="Genomic_DNA"/>
</dbReference>
<reference evidence="2 3" key="1">
    <citation type="submission" date="2014-12" db="EMBL/GenBank/DDBJ databases">
        <title>Draft genome sequences of 29 type strains of Enterococci.</title>
        <authorList>
            <person name="Zhong Z."/>
            <person name="Sun Z."/>
            <person name="Liu W."/>
            <person name="Zhang W."/>
            <person name="Zhang H."/>
        </authorList>
    </citation>
    <scope>NUCLEOTIDE SEQUENCE [LARGE SCALE GENOMIC DNA]</scope>
    <source>
        <strain evidence="2 3">DSM 17690</strain>
    </source>
</reference>
<dbReference type="Pfam" id="PF04525">
    <property type="entry name" value="LOR"/>
    <property type="match status" value="1"/>
</dbReference>
<dbReference type="SUPFAM" id="SSF54518">
    <property type="entry name" value="Tubby C-terminal domain-like"/>
    <property type="match status" value="1"/>
</dbReference>
<protein>
    <recommendedName>
        <fullName evidence="4">LURP-one-related family protein</fullName>
    </recommendedName>
</protein>
<evidence type="ECO:0000256" key="1">
    <source>
        <dbReference type="ARBA" id="ARBA00005437"/>
    </source>
</evidence>
<proteinExistence type="inferred from homology"/>
<comment type="caution">
    <text evidence="2">The sequence shown here is derived from an EMBL/GenBank/DDBJ whole genome shotgun (WGS) entry which is preliminary data.</text>
</comment>
<dbReference type="Gene3D" id="2.40.160.200">
    <property type="entry name" value="LURP1-related"/>
    <property type="match status" value="1"/>
</dbReference>
<dbReference type="InterPro" id="IPR007612">
    <property type="entry name" value="LOR"/>
</dbReference>
<dbReference type="OrthoDB" id="652307at2"/>
<dbReference type="STRING" id="328396.RU93_GL002176"/>
<dbReference type="InterPro" id="IPR038595">
    <property type="entry name" value="LOR_sf"/>
</dbReference>
<dbReference type="InterPro" id="IPR025659">
    <property type="entry name" value="Tubby-like_C"/>
</dbReference>
<evidence type="ECO:0000313" key="3">
    <source>
        <dbReference type="Proteomes" id="UP000182149"/>
    </source>
</evidence>
<sequence>MRKLYIKQKVFSFTDQFSVYDDQERRQYYVKGSFMKIPKQFTIYNHHDQEIAVITKKIWSFLPKFYVDIRQQSQILIEKELTFLKARYHISAKGITVDGDWWDMTFNILHQGKPIAAIAKRWFSWGDTYEVTILDETMEELIISLVIAIDCVKSDESAAGSSASV</sequence>
<accession>A0A1L8QSE1</accession>
<evidence type="ECO:0000313" key="2">
    <source>
        <dbReference type="EMBL" id="OJG10397.1"/>
    </source>
</evidence>
<organism evidence="2 3">
    <name type="scientific">Enterococcus aquimarinus</name>
    <dbReference type="NCBI Taxonomy" id="328396"/>
    <lineage>
        <taxon>Bacteria</taxon>
        <taxon>Bacillati</taxon>
        <taxon>Bacillota</taxon>
        <taxon>Bacilli</taxon>
        <taxon>Lactobacillales</taxon>
        <taxon>Enterococcaceae</taxon>
        <taxon>Enterococcus</taxon>
    </lineage>
</organism>